<feature type="domain" description="F-box" evidence="1">
    <location>
        <begin position="79"/>
        <end position="128"/>
    </location>
</feature>
<dbReference type="Proteomes" id="UP000007148">
    <property type="component" value="Unassembled WGS sequence"/>
</dbReference>
<proteinExistence type="predicted"/>
<comment type="caution">
    <text evidence="2">The sequence shown here is derived from an EMBL/GenBank/DDBJ whole genome shotgun (WGS) entry which is preliminary data.</text>
</comment>
<dbReference type="InterPro" id="IPR036047">
    <property type="entry name" value="F-box-like_dom_sf"/>
</dbReference>
<dbReference type="Gene3D" id="1.20.1280.50">
    <property type="match status" value="1"/>
</dbReference>
<sequence>MPSIWHRRFRLLEQSLLLCQAEQTDLQVQSIHRIISIAQSLLECIPTTKDSGEKDVVEREEMKVEVKSSNTREASVVSDHLPVEILLCIFRLYRDENTTTSFTSLMGVCRWWRDIVLGHPDLWSRIDIVPTGLFSNFQWYYGHIELCLKRSGNLPLDITVDFSRIEWIPEHLYRVLEVFIPPGHQCNLNLYGVCHDLLIKYSGQLLHILDLLTEIPLSSTASNDALSPENILRLEAHDLEGKVAPAADGLIIRWQSLQLTLPSLPLPEILNDISLVLRGRMPSLKQLKITSGLEVYKPFAWPQSETIYFESLHQIYIDSFIDLQSLPCNPLALRDLTIPISSSSLAAIRQFTSLERLTFYGSFYSSSLISDLAPLFFPRLKHLTVETSAYELSPATFYVPSLQKLTIVFNFYIKKVKSELLSTIKTLELAPMAWMARPSDAQVSPPTRAYDPDYIIPLTSVLASCAMLENLRILEPPGDPKGCILVKKIISSILTGILDKLCIVTFLQLAPDSEDIEDAIEVASYNVSPG</sequence>
<name>G4TT39_SERID</name>
<dbReference type="OrthoDB" id="2269034at2759"/>
<keyword evidence="3" id="KW-1185">Reference proteome</keyword>
<gene>
    <name evidence="2" type="ORF">PIIN_08435</name>
</gene>
<dbReference type="SUPFAM" id="SSF81383">
    <property type="entry name" value="F-box domain"/>
    <property type="match status" value="1"/>
</dbReference>
<evidence type="ECO:0000259" key="1">
    <source>
        <dbReference type="Pfam" id="PF12937"/>
    </source>
</evidence>
<accession>G4TT39</accession>
<evidence type="ECO:0000313" key="2">
    <source>
        <dbReference type="EMBL" id="CCA74482.1"/>
    </source>
</evidence>
<protein>
    <recommendedName>
        <fullName evidence="1">F-box domain-containing protein</fullName>
    </recommendedName>
</protein>
<dbReference type="Pfam" id="PF12937">
    <property type="entry name" value="F-box-like"/>
    <property type="match status" value="1"/>
</dbReference>
<dbReference type="InParanoid" id="G4TT39"/>
<dbReference type="AlphaFoldDB" id="G4TT39"/>
<dbReference type="EMBL" id="CAFZ01000317">
    <property type="protein sequence ID" value="CCA74482.1"/>
    <property type="molecule type" value="Genomic_DNA"/>
</dbReference>
<organism evidence="2 3">
    <name type="scientific">Serendipita indica (strain DSM 11827)</name>
    <name type="common">Root endophyte fungus</name>
    <name type="synonym">Piriformospora indica</name>
    <dbReference type="NCBI Taxonomy" id="1109443"/>
    <lineage>
        <taxon>Eukaryota</taxon>
        <taxon>Fungi</taxon>
        <taxon>Dikarya</taxon>
        <taxon>Basidiomycota</taxon>
        <taxon>Agaricomycotina</taxon>
        <taxon>Agaricomycetes</taxon>
        <taxon>Sebacinales</taxon>
        <taxon>Serendipitaceae</taxon>
        <taxon>Serendipita</taxon>
    </lineage>
</organism>
<dbReference type="HOGENOM" id="CLU_484068_0_0_1"/>
<dbReference type="InterPro" id="IPR001810">
    <property type="entry name" value="F-box_dom"/>
</dbReference>
<reference evidence="2 3" key="1">
    <citation type="journal article" date="2011" name="PLoS Pathog.">
        <title>Endophytic Life Strategies Decoded by Genome and Transcriptome Analyses of the Mutualistic Root Symbiont Piriformospora indica.</title>
        <authorList>
            <person name="Zuccaro A."/>
            <person name="Lahrmann U."/>
            <person name="Guldener U."/>
            <person name="Langen G."/>
            <person name="Pfiffi S."/>
            <person name="Biedenkopf D."/>
            <person name="Wong P."/>
            <person name="Samans B."/>
            <person name="Grimm C."/>
            <person name="Basiewicz M."/>
            <person name="Murat C."/>
            <person name="Martin F."/>
            <person name="Kogel K.H."/>
        </authorList>
    </citation>
    <scope>NUCLEOTIDE SEQUENCE [LARGE SCALE GENOMIC DNA]</scope>
    <source>
        <strain evidence="2 3">DSM 11827</strain>
    </source>
</reference>
<evidence type="ECO:0000313" key="3">
    <source>
        <dbReference type="Proteomes" id="UP000007148"/>
    </source>
</evidence>